<keyword evidence="5" id="KW-0547">Nucleotide-binding</keyword>
<dbReference type="PANTHER" id="PTHR43065">
    <property type="entry name" value="SENSOR HISTIDINE KINASE"/>
    <property type="match status" value="1"/>
</dbReference>
<proteinExistence type="predicted"/>
<dbReference type="PANTHER" id="PTHR43065:SF10">
    <property type="entry name" value="PEROXIDE STRESS-ACTIVATED HISTIDINE KINASE MAK3"/>
    <property type="match status" value="1"/>
</dbReference>
<protein>
    <recommendedName>
        <fullName evidence="2">histidine kinase</fullName>
        <ecNumber evidence="2">2.7.13.3</ecNumber>
    </recommendedName>
</protein>
<keyword evidence="7" id="KW-0067">ATP-binding</keyword>
<dbReference type="EMBL" id="JAFGIX010000009">
    <property type="protein sequence ID" value="MBN1571892.1"/>
    <property type="molecule type" value="Genomic_DNA"/>
</dbReference>
<evidence type="ECO:0000256" key="1">
    <source>
        <dbReference type="ARBA" id="ARBA00000085"/>
    </source>
</evidence>
<evidence type="ECO:0000256" key="2">
    <source>
        <dbReference type="ARBA" id="ARBA00012438"/>
    </source>
</evidence>
<evidence type="ECO:0000259" key="9">
    <source>
        <dbReference type="PROSITE" id="PS50109"/>
    </source>
</evidence>
<dbReference type="InterPro" id="IPR000014">
    <property type="entry name" value="PAS"/>
</dbReference>
<feature type="domain" description="Histidine kinase" evidence="9">
    <location>
        <begin position="290"/>
        <end position="497"/>
    </location>
</feature>
<accession>A0A9D8PNC0</accession>
<dbReference type="InterPro" id="IPR036890">
    <property type="entry name" value="HATPase_C_sf"/>
</dbReference>
<keyword evidence="6" id="KW-0418">Kinase</keyword>
<dbReference type="PROSITE" id="PS50112">
    <property type="entry name" value="PAS"/>
    <property type="match status" value="2"/>
</dbReference>
<reference evidence="11" key="2">
    <citation type="submission" date="2021-01" db="EMBL/GenBank/DDBJ databases">
        <authorList>
            <person name="Hahn C.R."/>
            <person name="Youssef N.H."/>
            <person name="Elshahed M."/>
        </authorList>
    </citation>
    <scope>NUCLEOTIDE SEQUENCE</scope>
    <source>
        <strain evidence="11">Zod_Metabat.24</strain>
    </source>
</reference>
<dbReference type="SMART" id="SM00387">
    <property type="entry name" value="HATPase_c"/>
    <property type="match status" value="1"/>
</dbReference>
<keyword evidence="4" id="KW-0808">Transferase</keyword>
<dbReference type="Pfam" id="PF02518">
    <property type="entry name" value="HATPase_c"/>
    <property type="match status" value="1"/>
</dbReference>
<evidence type="ECO:0000259" key="10">
    <source>
        <dbReference type="PROSITE" id="PS50112"/>
    </source>
</evidence>
<evidence type="ECO:0000313" key="12">
    <source>
        <dbReference type="Proteomes" id="UP000809273"/>
    </source>
</evidence>
<dbReference type="InterPro" id="IPR003594">
    <property type="entry name" value="HATPase_dom"/>
</dbReference>
<dbReference type="CDD" id="cd00130">
    <property type="entry name" value="PAS"/>
    <property type="match status" value="1"/>
</dbReference>
<feature type="domain" description="PAS" evidence="10">
    <location>
        <begin position="13"/>
        <end position="58"/>
    </location>
</feature>
<name>A0A9D8PNC0_9DELT</name>
<dbReference type="GO" id="GO:0005524">
    <property type="term" value="F:ATP binding"/>
    <property type="evidence" value="ECO:0007669"/>
    <property type="project" value="UniProtKB-KW"/>
</dbReference>
<dbReference type="PRINTS" id="PR00344">
    <property type="entry name" value="BCTRLSENSOR"/>
</dbReference>
<evidence type="ECO:0000313" key="11">
    <source>
        <dbReference type="EMBL" id="MBN1571892.1"/>
    </source>
</evidence>
<dbReference type="GO" id="GO:0004673">
    <property type="term" value="F:protein histidine kinase activity"/>
    <property type="evidence" value="ECO:0007669"/>
    <property type="project" value="UniProtKB-EC"/>
</dbReference>
<dbReference type="AlphaFoldDB" id="A0A9D8PNC0"/>
<dbReference type="Pfam" id="PF13426">
    <property type="entry name" value="PAS_9"/>
    <property type="match status" value="1"/>
</dbReference>
<dbReference type="InterPro" id="IPR013656">
    <property type="entry name" value="PAS_4"/>
</dbReference>
<dbReference type="PROSITE" id="PS50109">
    <property type="entry name" value="HIS_KIN"/>
    <property type="match status" value="1"/>
</dbReference>
<dbReference type="Gene3D" id="3.30.450.20">
    <property type="entry name" value="PAS domain"/>
    <property type="match status" value="2"/>
</dbReference>
<feature type="domain" description="PAS" evidence="10">
    <location>
        <begin position="153"/>
        <end position="223"/>
    </location>
</feature>
<dbReference type="InterPro" id="IPR005467">
    <property type="entry name" value="His_kinase_dom"/>
</dbReference>
<dbReference type="InterPro" id="IPR035965">
    <property type="entry name" value="PAS-like_dom_sf"/>
</dbReference>
<dbReference type="EC" id="2.7.13.3" evidence="2"/>
<keyword evidence="3" id="KW-0597">Phosphoprotein</keyword>
<dbReference type="GO" id="GO:0000160">
    <property type="term" value="P:phosphorelay signal transduction system"/>
    <property type="evidence" value="ECO:0007669"/>
    <property type="project" value="UniProtKB-KW"/>
</dbReference>
<evidence type="ECO:0000256" key="6">
    <source>
        <dbReference type="ARBA" id="ARBA00022777"/>
    </source>
</evidence>
<dbReference type="Proteomes" id="UP000809273">
    <property type="component" value="Unassembled WGS sequence"/>
</dbReference>
<keyword evidence="8" id="KW-0902">Two-component regulatory system</keyword>
<evidence type="ECO:0000256" key="3">
    <source>
        <dbReference type="ARBA" id="ARBA00022553"/>
    </source>
</evidence>
<evidence type="ECO:0000256" key="7">
    <source>
        <dbReference type="ARBA" id="ARBA00022840"/>
    </source>
</evidence>
<evidence type="ECO:0000256" key="4">
    <source>
        <dbReference type="ARBA" id="ARBA00022679"/>
    </source>
</evidence>
<reference evidence="11" key="1">
    <citation type="journal article" date="2021" name="Environ. Microbiol.">
        <title>Genomic characterization of three novel Desulfobacterota classes expand the metabolic and phylogenetic diversity of the phylum.</title>
        <authorList>
            <person name="Murphy C.L."/>
            <person name="Biggerstaff J."/>
            <person name="Eichhorn A."/>
            <person name="Ewing E."/>
            <person name="Shahan R."/>
            <person name="Soriano D."/>
            <person name="Stewart S."/>
            <person name="VanMol K."/>
            <person name="Walker R."/>
            <person name="Walters P."/>
            <person name="Elshahed M.S."/>
            <person name="Youssef N.H."/>
        </authorList>
    </citation>
    <scope>NUCLEOTIDE SEQUENCE</scope>
    <source>
        <strain evidence="11">Zod_Metabat.24</strain>
    </source>
</reference>
<dbReference type="NCBIfam" id="TIGR00229">
    <property type="entry name" value="sensory_box"/>
    <property type="match status" value="2"/>
</dbReference>
<evidence type="ECO:0000256" key="5">
    <source>
        <dbReference type="ARBA" id="ARBA00022741"/>
    </source>
</evidence>
<evidence type="ECO:0000256" key="8">
    <source>
        <dbReference type="ARBA" id="ARBA00023012"/>
    </source>
</evidence>
<dbReference type="SUPFAM" id="SSF55785">
    <property type="entry name" value="PYP-like sensor domain (PAS domain)"/>
    <property type="match status" value="2"/>
</dbReference>
<dbReference type="SUPFAM" id="SSF55874">
    <property type="entry name" value="ATPase domain of HSP90 chaperone/DNA topoisomerase II/histidine kinase"/>
    <property type="match status" value="1"/>
</dbReference>
<comment type="caution">
    <text evidence="11">The sequence shown here is derived from an EMBL/GenBank/DDBJ whole genome shotgun (WGS) entry which is preliminary data.</text>
</comment>
<sequence>MARLSKKKMIKNAQEELLAIFDSIKDPICIIDDKYSLKRLNMAMSELIGLGFKDALGKECYKYLLGKRKPCDQCFFNTYRHERLTCERMFKTIKGKELIFELTAYPYKNGDIDCAILHYKEVTDRVNLEKNIATLDDLLKKQAGDKERELERTRAKFEKIIEHSPLGIAVLDDEKNFVTANFSFGNILDLKVEEIIGKSPLLFMQKKNRKYFDPFFNELEKEGVHSINFESKTKSGFKIKLLVIGFMLGGGYGESSETVLMIQDLTKKDTLIRELISRENDASAGRMTSSLTAEIRRPLLGVKNSLGILRDKLKDEPEKISIIEKSIDELMEVQQFLERIRSFFSTKKERRKFVDINEIVQELIYIVESRLRENNILVKTVLSKSLPQVSIYPDNVRHTVLHLIKNAENCMNRGGAITITTRKRGSAIQLIVSDQGNGIDKKVLDKVQDPNFMGEKGKAALGLFICRGIMAKHDGSLNITSGRGEGTKVVLDFPLSSKIDDEILGQVLKSTEAEHYK</sequence>
<dbReference type="InterPro" id="IPR004358">
    <property type="entry name" value="Sig_transdc_His_kin-like_C"/>
</dbReference>
<dbReference type="SMART" id="SM00091">
    <property type="entry name" value="PAS"/>
    <property type="match status" value="2"/>
</dbReference>
<dbReference type="Gene3D" id="3.30.565.10">
    <property type="entry name" value="Histidine kinase-like ATPase, C-terminal domain"/>
    <property type="match status" value="1"/>
</dbReference>
<gene>
    <name evidence="11" type="ORF">JW984_01710</name>
</gene>
<dbReference type="Pfam" id="PF08448">
    <property type="entry name" value="PAS_4"/>
    <property type="match status" value="1"/>
</dbReference>
<organism evidence="11 12">
    <name type="scientific">Candidatus Zymogenus saltonus</name>
    <dbReference type="NCBI Taxonomy" id="2844893"/>
    <lineage>
        <taxon>Bacteria</taxon>
        <taxon>Deltaproteobacteria</taxon>
        <taxon>Candidatus Zymogenia</taxon>
        <taxon>Candidatus Zymogeniales</taxon>
        <taxon>Candidatus Zymogenaceae</taxon>
        <taxon>Candidatus Zymogenus</taxon>
    </lineage>
</organism>
<comment type="catalytic activity">
    <reaction evidence="1">
        <text>ATP + protein L-histidine = ADP + protein N-phospho-L-histidine.</text>
        <dbReference type="EC" id="2.7.13.3"/>
    </reaction>
</comment>